<dbReference type="PANTHER" id="PTHR42711">
    <property type="entry name" value="ABC TRANSPORTER ATP-BINDING PROTEIN"/>
    <property type="match status" value="1"/>
</dbReference>
<dbReference type="InterPro" id="IPR027417">
    <property type="entry name" value="P-loop_NTPase"/>
</dbReference>
<dbReference type="GO" id="GO:0005524">
    <property type="term" value="F:ATP binding"/>
    <property type="evidence" value="ECO:0007669"/>
    <property type="project" value="UniProtKB-KW"/>
</dbReference>
<keyword evidence="1" id="KW-0813">Transport</keyword>
<dbReference type="InterPro" id="IPR050763">
    <property type="entry name" value="ABC_transporter_ATP-binding"/>
</dbReference>
<comment type="caution">
    <text evidence="4">The sequence shown here is derived from an EMBL/GenBank/DDBJ whole genome shotgun (WGS) entry which is preliminary data.</text>
</comment>
<proteinExistence type="predicted"/>
<evidence type="ECO:0008006" key="5">
    <source>
        <dbReference type="Google" id="ProtNLM"/>
    </source>
</evidence>
<gene>
    <name evidence="4" type="ORF">SDC9_206924</name>
</gene>
<evidence type="ECO:0000256" key="1">
    <source>
        <dbReference type="ARBA" id="ARBA00022448"/>
    </source>
</evidence>
<sequence length="129" mass="14030">MLYGLNKEGMTIVVSTPYMDEAELCSRIAFMHEGRAIACDTPKALCAAYPHQLIQLKTTSKKLKVVLKDCAILDISSFGDSYHLVVSNAGNAMREINAVLRRAGVDDATLQPISPTLEDVFVALASEEV</sequence>
<dbReference type="EMBL" id="VSSQ01132948">
    <property type="protein sequence ID" value="MPN59204.1"/>
    <property type="molecule type" value="Genomic_DNA"/>
</dbReference>
<keyword evidence="2" id="KW-0547">Nucleotide-binding</keyword>
<dbReference type="Gene3D" id="3.40.50.300">
    <property type="entry name" value="P-loop containing nucleotide triphosphate hydrolases"/>
    <property type="match status" value="1"/>
</dbReference>
<evidence type="ECO:0000313" key="4">
    <source>
        <dbReference type="EMBL" id="MPN59204.1"/>
    </source>
</evidence>
<reference evidence="4" key="1">
    <citation type="submission" date="2019-08" db="EMBL/GenBank/DDBJ databases">
        <authorList>
            <person name="Kucharzyk K."/>
            <person name="Murdoch R.W."/>
            <person name="Higgins S."/>
            <person name="Loffler F."/>
        </authorList>
    </citation>
    <scope>NUCLEOTIDE SEQUENCE</scope>
</reference>
<name>A0A645JFT2_9ZZZZ</name>
<dbReference type="SUPFAM" id="SSF52540">
    <property type="entry name" value="P-loop containing nucleoside triphosphate hydrolases"/>
    <property type="match status" value="1"/>
</dbReference>
<dbReference type="AlphaFoldDB" id="A0A645JFT2"/>
<protein>
    <recommendedName>
        <fullName evidence="5">DUF4162 domain-containing protein</fullName>
    </recommendedName>
</protein>
<accession>A0A645JFT2</accession>
<organism evidence="4">
    <name type="scientific">bioreactor metagenome</name>
    <dbReference type="NCBI Taxonomy" id="1076179"/>
    <lineage>
        <taxon>unclassified sequences</taxon>
        <taxon>metagenomes</taxon>
        <taxon>ecological metagenomes</taxon>
    </lineage>
</organism>
<evidence type="ECO:0000256" key="2">
    <source>
        <dbReference type="ARBA" id="ARBA00022741"/>
    </source>
</evidence>
<evidence type="ECO:0000256" key="3">
    <source>
        <dbReference type="ARBA" id="ARBA00022840"/>
    </source>
</evidence>
<keyword evidence="3" id="KW-0067">ATP-binding</keyword>
<dbReference type="PANTHER" id="PTHR42711:SF13">
    <property type="entry name" value="ABC TRANSPORTER, ATP-BINDING PROTEIN"/>
    <property type="match status" value="1"/>
</dbReference>